<dbReference type="SUPFAM" id="SSF53756">
    <property type="entry name" value="UDP-Glycosyltransferase/glycogen phosphorylase"/>
    <property type="match status" value="1"/>
</dbReference>
<protein>
    <recommendedName>
        <fullName evidence="2">Spore protein YkvP/CgeB glycosyl transferase-like domain-containing protein</fullName>
    </recommendedName>
</protein>
<feature type="region of interest" description="Disordered" evidence="1">
    <location>
        <begin position="1"/>
        <end position="26"/>
    </location>
</feature>
<feature type="region of interest" description="Disordered" evidence="1">
    <location>
        <begin position="167"/>
        <end position="234"/>
    </location>
</feature>
<sequence length="841" mass="96214">MSDRGGQPAGQAAHEIAQRRGVERGPRARLVDRLAEADVGADAVVEQHDILADQRDLRAQRRQAPVAQRDAVEPDRAARRLEQTRQQPHQRGLAGTRRADQRQALAGAHVQRDAVEHRAVLAGEAHADRVVFDVAARARHRVVSAVGFLRCGDDAAQTVERRQCAHHRLHDVGHPAQRRQRHQHRRDERDEAADAVPPRQLRLMQRVDDDHRHRQRRQPLRHRRRARARHHRLHRHAPQPLVHAVEAGGKRRLRVVHANHRRRQHAFLERVRGLLGGLLHLRVEPLGPTADHAHRHEQRQQDGQRQQRQAPVDPQQIAEQRDQRQRIARERQQAGENHAQRLLRLVHRGADQAARAFALQHRELGVEHLAVDQRAHARQHVLRDPLGQELRAQPGHAAHREQAEQHGRDGPQREIASRREADVEHVLHQRRQHRLGHRDDGRAQHDEQRGGAIARLRVEPRQQQGTGIGRHPAILGSRSFDYPSGHLPAPRSSMPQPISRILIAHPRFPPLAEDYADAFAHAGIDARTFIVDDHVHWVQRYVFRRINKLARALRLVSRGTDLFRRHRWGDVKYPASQLAAAVADYAPDVVLCIHGKPVDIGPLRAAPALKVGWWVEQNDSWPVLEAASRRFDVYAAFSRDIVDALAAHQRASFHLMHGANVRQHHPLEGCAKEVDVAFVGAWSAWRDEIVAQAFQVTEDIALYGHSWLKKSRLPPKVLRKIHKGDYILGAELNALYNRARVVLNADRTVRLGLNMRYFEVLATRACLLTDEAVELGEHFTDGDHLCVYRDHAQLQQRLRWLLEHVDERERIAERGYREVLLHHSCDHRVQALLAELATRAG</sequence>
<evidence type="ECO:0000313" key="3">
    <source>
        <dbReference type="EMBL" id="OIQ90960.1"/>
    </source>
</evidence>
<dbReference type="InterPro" id="IPR055259">
    <property type="entry name" value="YkvP/CgeB_Glyco_trans-like"/>
</dbReference>
<dbReference type="EMBL" id="MLJW01000275">
    <property type="protein sequence ID" value="OIQ90960.1"/>
    <property type="molecule type" value="Genomic_DNA"/>
</dbReference>
<feature type="region of interest" description="Disordered" evidence="1">
    <location>
        <begin position="292"/>
        <end position="334"/>
    </location>
</feature>
<evidence type="ECO:0000259" key="2">
    <source>
        <dbReference type="Pfam" id="PF13524"/>
    </source>
</evidence>
<gene>
    <name evidence="3" type="ORF">GALL_271660</name>
</gene>
<feature type="compositionally biased region" description="Basic and acidic residues" evidence="1">
    <location>
        <begin position="292"/>
        <end position="302"/>
    </location>
</feature>
<feature type="region of interest" description="Disordered" evidence="1">
    <location>
        <begin position="56"/>
        <end position="111"/>
    </location>
</feature>
<comment type="caution">
    <text evidence="3">The sequence shown here is derived from an EMBL/GenBank/DDBJ whole genome shotgun (WGS) entry which is preliminary data.</text>
</comment>
<feature type="compositionally biased region" description="Basic and acidic residues" evidence="1">
    <location>
        <begin position="70"/>
        <end position="83"/>
    </location>
</feature>
<dbReference type="AlphaFoldDB" id="A0A1J5R4R0"/>
<evidence type="ECO:0000256" key="1">
    <source>
        <dbReference type="SAM" id="MobiDB-lite"/>
    </source>
</evidence>
<dbReference type="Pfam" id="PF13524">
    <property type="entry name" value="Glyco_trans_1_2"/>
    <property type="match status" value="1"/>
</dbReference>
<organism evidence="3">
    <name type="scientific">mine drainage metagenome</name>
    <dbReference type="NCBI Taxonomy" id="410659"/>
    <lineage>
        <taxon>unclassified sequences</taxon>
        <taxon>metagenomes</taxon>
        <taxon>ecological metagenomes</taxon>
    </lineage>
</organism>
<feature type="compositionally biased region" description="Basic and acidic residues" evidence="1">
    <location>
        <begin position="437"/>
        <end position="449"/>
    </location>
</feature>
<feature type="domain" description="Spore protein YkvP/CgeB glycosyl transferase-like" evidence="2">
    <location>
        <begin position="699"/>
        <end position="834"/>
    </location>
</feature>
<feature type="compositionally biased region" description="Basic and acidic residues" evidence="1">
    <location>
        <begin position="16"/>
        <end position="26"/>
    </location>
</feature>
<name>A0A1J5R4R0_9ZZZZ</name>
<reference evidence="3" key="1">
    <citation type="submission" date="2016-10" db="EMBL/GenBank/DDBJ databases">
        <title>Sequence of Gallionella enrichment culture.</title>
        <authorList>
            <person name="Poehlein A."/>
            <person name="Muehling M."/>
            <person name="Daniel R."/>
        </authorList>
    </citation>
    <scope>NUCLEOTIDE SEQUENCE</scope>
</reference>
<feature type="compositionally biased region" description="Basic and acidic residues" evidence="1">
    <location>
        <begin position="398"/>
        <end position="427"/>
    </location>
</feature>
<proteinExistence type="predicted"/>
<feature type="compositionally biased region" description="Basic and acidic residues" evidence="1">
    <location>
        <begin position="319"/>
        <end position="333"/>
    </location>
</feature>
<accession>A0A1J5R4R0</accession>
<dbReference type="Gene3D" id="3.40.50.2000">
    <property type="entry name" value="Glycogen Phosphorylase B"/>
    <property type="match status" value="1"/>
</dbReference>
<feature type="region of interest" description="Disordered" evidence="1">
    <location>
        <begin position="392"/>
        <end position="454"/>
    </location>
</feature>
<feature type="compositionally biased region" description="Basic residues" evidence="1">
    <location>
        <begin position="213"/>
        <end position="234"/>
    </location>
</feature>